<dbReference type="GO" id="GO:0035556">
    <property type="term" value="P:intracellular signal transduction"/>
    <property type="evidence" value="ECO:0007669"/>
    <property type="project" value="InterPro"/>
</dbReference>
<dbReference type="SUPFAM" id="SSF55073">
    <property type="entry name" value="Nucleotide cyclase"/>
    <property type="match status" value="1"/>
</dbReference>
<evidence type="ECO:0000259" key="1">
    <source>
        <dbReference type="PROSITE" id="PS50125"/>
    </source>
</evidence>
<dbReference type="GO" id="GO:0009190">
    <property type="term" value="P:cyclic nucleotide biosynthetic process"/>
    <property type="evidence" value="ECO:0007669"/>
    <property type="project" value="InterPro"/>
</dbReference>
<accession>A0A7U3SPL5</accession>
<dbReference type="CDD" id="cd07302">
    <property type="entry name" value="CHD"/>
    <property type="match status" value="1"/>
</dbReference>
<evidence type="ECO:0000313" key="3">
    <source>
        <dbReference type="Proteomes" id="UP000594759"/>
    </source>
</evidence>
<keyword evidence="3" id="KW-1185">Reference proteome</keyword>
<dbReference type="EMBL" id="CP064939">
    <property type="protein sequence ID" value="QPH38633.1"/>
    <property type="molecule type" value="Genomic_DNA"/>
</dbReference>
<dbReference type="AlphaFoldDB" id="A0A7U3SPL5"/>
<dbReference type="KEGG" id="pex:IZT61_16340"/>
<reference evidence="2 3" key="1">
    <citation type="submission" date="2020-11" db="EMBL/GenBank/DDBJ databases">
        <title>Pedobacter endophytica, an endophytic bacteria isolated form Carex pumila.</title>
        <authorList>
            <person name="Peng Y."/>
            <person name="Jiang L."/>
            <person name="Lee J."/>
        </authorList>
    </citation>
    <scope>NUCLEOTIDE SEQUENCE [LARGE SCALE GENOMIC DNA]</scope>
    <source>
        <strain evidence="2 3">JBR3-12</strain>
    </source>
</reference>
<evidence type="ECO:0000313" key="2">
    <source>
        <dbReference type="EMBL" id="QPH38633.1"/>
    </source>
</evidence>
<name>A0A7U3SPL5_9SPHI</name>
<protein>
    <submittedName>
        <fullName evidence="2">Adenylate/guanylate cyclase domain-containing protein</fullName>
    </submittedName>
</protein>
<sequence length="331" mass="37012">MASIKDIITEIETDITDVVSTNFTFSNTTSVPNRSDGQLTFERNVEKKGKILKTCVLYVDIRDSVALTEKHHNITMGKIYTAFTKGVLKAAKHHGGHIRNIIGDRVMIVFPSENSFKNAVHCAITINHLSKYVIRKKFPAVDFKCGIGIDHGELRVIKVGLQRQGHEGTENRSLVWAGYPANIASRLTDVANKTIDETIFKVTRNPVNPARYFNSLGGFPLTQPTLKMNEPYYLTTEETVEMNAEDFAKNIWSYKGGPPLDLLGGKLINFSKENRAYRYPEILMTRTVFNGYTAANPSGNDVTGAYWKLQSRSVKNVSVGIYGGDITWLIN</sequence>
<organism evidence="2 3">
    <name type="scientific">Pedobacter endophyticus</name>
    <dbReference type="NCBI Taxonomy" id="2789740"/>
    <lineage>
        <taxon>Bacteria</taxon>
        <taxon>Pseudomonadati</taxon>
        <taxon>Bacteroidota</taxon>
        <taxon>Sphingobacteriia</taxon>
        <taxon>Sphingobacteriales</taxon>
        <taxon>Sphingobacteriaceae</taxon>
        <taxon>Pedobacter</taxon>
    </lineage>
</organism>
<dbReference type="RefSeq" id="WP_196098110.1">
    <property type="nucleotide sequence ID" value="NZ_CP064939.1"/>
</dbReference>
<proteinExistence type="predicted"/>
<dbReference type="InterPro" id="IPR029787">
    <property type="entry name" value="Nucleotide_cyclase"/>
</dbReference>
<gene>
    <name evidence="2" type="ORF">IZT61_16340</name>
</gene>
<feature type="domain" description="Guanylate cyclase" evidence="1">
    <location>
        <begin position="55"/>
        <end position="188"/>
    </location>
</feature>
<dbReference type="Gene3D" id="3.30.70.1230">
    <property type="entry name" value="Nucleotide cyclase"/>
    <property type="match status" value="1"/>
</dbReference>
<dbReference type="InterPro" id="IPR001054">
    <property type="entry name" value="A/G_cyclase"/>
</dbReference>
<dbReference type="GO" id="GO:0004016">
    <property type="term" value="F:adenylate cyclase activity"/>
    <property type="evidence" value="ECO:0007669"/>
    <property type="project" value="UniProtKB-ARBA"/>
</dbReference>
<dbReference type="Proteomes" id="UP000594759">
    <property type="component" value="Chromosome"/>
</dbReference>
<dbReference type="PROSITE" id="PS50125">
    <property type="entry name" value="GUANYLATE_CYCLASE_2"/>
    <property type="match status" value="1"/>
</dbReference>